<keyword evidence="5" id="KW-1185">Reference proteome</keyword>
<evidence type="ECO:0000313" key="5">
    <source>
        <dbReference type="Proteomes" id="UP000238479"/>
    </source>
</evidence>
<dbReference type="PANTHER" id="PTHR31301:SF103">
    <property type="entry name" value="LOB DOMAIN-CONTAINING PROTEIN 5-RELATED"/>
    <property type="match status" value="1"/>
</dbReference>
<feature type="compositionally biased region" description="Acidic residues" evidence="2">
    <location>
        <begin position="132"/>
        <end position="142"/>
    </location>
</feature>
<reference evidence="4 5" key="1">
    <citation type="journal article" date="2018" name="Nat. Genet.">
        <title>The Rosa genome provides new insights in the design of modern roses.</title>
        <authorList>
            <person name="Bendahmane M."/>
        </authorList>
    </citation>
    <scope>NUCLEOTIDE SEQUENCE [LARGE SCALE GENOMIC DNA]</scope>
    <source>
        <strain evidence="5">cv. Old Blush</strain>
    </source>
</reference>
<organism evidence="4 5">
    <name type="scientific">Rosa chinensis</name>
    <name type="common">China rose</name>
    <dbReference type="NCBI Taxonomy" id="74649"/>
    <lineage>
        <taxon>Eukaryota</taxon>
        <taxon>Viridiplantae</taxon>
        <taxon>Streptophyta</taxon>
        <taxon>Embryophyta</taxon>
        <taxon>Tracheophyta</taxon>
        <taxon>Spermatophyta</taxon>
        <taxon>Magnoliopsida</taxon>
        <taxon>eudicotyledons</taxon>
        <taxon>Gunneridae</taxon>
        <taxon>Pentapetalae</taxon>
        <taxon>rosids</taxon>
        <taxon>fabids</taxon>
        <taxon>Rosales</taxon>
        <taxon>Rosaceae</taxon>
        <taxon>Rosoideae</taxon>
        <taxon>Rosoideae incertae sedis</taxon>
        <taxon>Rosa</taxon>
    </lineage>
</organism>
<sequence>MDRESSPSPLNQACASCKHQRKKCDSNCELAPYFPANKYHEFQNAHKLFGVSNILKIIASIEPHKRKAAAESILFEGNAWKSDPVHGCLGVIKDLTAQMSFHEKQLSVVNQHLAFHKEQQKKRQEQDQSDFLNDELPDLVRP</sequence>
<dbReference type="Gramene" id="PRQ46851">
    <property type="protein sequence ID" value="PRQ46851"/>
    <property type="gene ID" value="RchiOBHm_Chr2g0093461"/>
</dbReference>
<evidence type="ECO:0000256" key="2">
    <source>
        <dbReference type="SAM" id="MobiDB-lite"/>
    </source>
</evidence>
<evidence type="ECO:0000256" key="1">
    <source>
        <dbReference type="ARBA" id="ARBA00005474"/>
    </source>
</evidence>
<dbReference type="PANTHER" id="PTHR31301">
    <property type="entry name" value="LOB DOMAIN-CONTAINING PROTEIN 4-RELATED"/>
    <property type="match status" value="1"/>
</dbReference>
<proteinExistence type="inferred from homology"/>
<dbReference type="Proteomes" id="UP000238479">
    <property type="component" value="Chromosome 2"/>
</dbReference>
<evidence type="ECO:0000259" key="3">
    <source>
        <dbReference type="PROSITE" id="PS50891"/>
    </source>
</evidence>
<feature type="region of interest" description="Disordered" evidence="2">
    <location>
        <begin position="117"/>
        <end position="142"/>
    </location>
</feature>
<dbReference type="EMBL" id="PDCK01000040">
    <property type="protein sequence ID" value="PRQ46851.1"/>
    <property type="molecule type" value="Genomic_DNA"/>
</dbReference>
<dbReference type="OMA" id="DSNCELA"/>
<dbReference type="STRING" id="74649.A0A2P6RKC8"/>
<feature type="domain" description="LOB" evidence="3">
    <location>
        <begin position="12"/>
        <end position="113"/>
    </location>
</feature>
<comment type="similarity">
    <text evidence="1">Belongs to the LOB domain-containing protein family.</text>
</comment>
<name>A0A2P6RKC8_ROSCH</name>
<feature type="compositionally biased region" description="Basic and acidic residues" evidence="2">
    <location>
        <begin position="117"/>
        <end position="126"/>
    </location>
</feature>
<dbReference type="InterPro" id="IPR004883">
    <property type="entry name" value="LOB"/>
</dbReference>
<dbReference type="Pfam" id="PF03195">
    <property type="entry name" value="LOB"/>
    <property type="match status" value="1"/>
</dbReference>
<gene>
    <name evidence="4" type="ORF">RchiOBHm_Chr2g0093461</name>
</gene>
<dbReference type="AlphaFoldDB" id="A0A2P6RKC8"/>
<accession>A0A2P6RKC8</accession>
<comment type="caution">
    <text evidence="4">The sequence shown here is derived from an EMBL/GenBank/DDBJ whole genome shotgun (WGS) entry which is preliminary data.</text>
</comment>
<protein>
    <submittedName>
        <fullName evidence="4">Putative transcription factor AS2-LOB family</fullName>
    </submittedName>
</protein>
<evidence type="ECO:0000313" key="4">
    <source>
        <dbReference type="EMBL" id="PRQ46851.1"/>
    </source>
</evidence>
<dbReference type="PROSITE" id="PS50891">
    <property type="entry name" value="LOB"/>
    <property type="match status" value="1"/>
</dbReference>